<proteinExistence type="inferred from homology"/>
<keyword evidence="4" id="KW-1185">Reference proteome</keyword>
<dbReference type="Proteomes" id="UP001596978">
    <property type="component" value="Unassembled WGS sequence"/>
</dbReference>
<dbReference type="RefSeq" id="WP_386410179.1">
    <property type="nucleotide sequence ID" value="NZ_JBHTJH010000017.1"/>
</dbReference>
<dbReference type="PANTHER" id="PTHR46268">
    <property type="entry name" value="STRESS RESPONSE PROTEIN NHAX"/>
    <property type="match status" value="1"/>
</dbReference>
<name>A0ABW3D142_9FLAO</name>
<dbReference type="CDD" id="cd00293">
    <property type="entry name" value="USP-like"/>
    <property type="match status" value="1"/>
</dbReference>
<comment type="caution">
    <text evidence="3">The sequence shown here is derived from an EMBL/GenBank/DDBJ whole genome shotgun (WGS) entry which is preliminary data.</text>
</comment>
<evidence type="ECO:0000313" key="4">
    <source>
        <dbReference type="Proteomes" id="UP001596978"/>
    </source>
</evidence>
<dbReference type="EMBL" id="JBHTJH010000017">
    <property type="protein sequence ID" value="MFD0863788.1"/>
    <property type="molecule type" value="Genomic_DNA"/>
</dbReference>
<feature type="domain" description="UspA" evidence="2">
    <location>
        <begin position="1"/>
        <end position="143"/>
    </location>
</feature>
<sequence length="288" mass="32880">MKTLLYATDCTEHAKSALCCAYELSVKLGADLVVLNVYDIPPITVSTTRPSKWIEKNTKEEYLALTRAYCSKTLGKDLEEVNTRIEVTKNSSISDGIIAKADTLSVDLVIIGMKDEHSKRGLFAGDIAKALLKKVPSPLLVIPNEMSKLTLENIVYATDLEQDDLFAIKKLATIANPFDAKIFVFHISTRDEYAGKEQMEWFKELLQQHVSYKRLRFDLWFSDHVSEELKKYLQKVDADMLGMLEREHTGWRKLFHKDLVKKMGSQIKIPLMSFNMIAKDEILNPFKV</sequence>
<accession>A0ABW3D142</accession>
<reference evidence="4" key="1">
    <citation type="journal article" date="2019" name="Int. J. Syst. Evol. Microbiol.">
        <title>The Global Catalogue of Microorganisms (GCM) 10K type strain sequencing project: providing services to taxonomists for standard genome sequencing and annotation.</title>
        <authorList>
            <consortium name="The Broad Institute Genomics Platform"/>
            <consortium name="The Broad Institute Genome Sequencing Center for Infectious Disease"/>
            <person name="Wu L."/>
            <person name="Ma J."/>
        </authorList>
    </citation>
    <scope>NUCLEOTIDE SEQUENCE [LARGE SCALE GENOMIC DNA]</scope>
    <source>
        <strain evidence="4">CCUG 62952</strain>
    </source>
</reference>
<evidence type="ECO:0000313" key="3">
    <source>
        <dbReference type="EMBL" id="MFD0863788.1"/>
    </source>
</evidence>
<dbReference type="InterPro" id="IPR006016">
    <property type="entry name" value="UspA"/>
</dbReference>
<gene>
    <name evidence="3" type="ORF">ACFQ1M_16350</name>
</gene>
<dbReference type="Gene3D" id="3.40.50.12370">
    <property type="match status" value="1"/>
</dbReference>
<comment type="similarity">
    <text evidence="1">Belongs to the universal stress protein A family.</text>
</comment>
<evidence type="ECO:0000256" key="1">
    <source>
        <dbReference type="ARBA" id="ARBA00008791"/>
    </source>
</evidence>
<dbReference type="Pfam" id="PF00582">
    <property type="entry name" value="Usp"/>
    <property type="match status" value="1"/>
</dbReference>
<evidence type="ECO:0000259" key="2">
    <source>
        <dbReference type="Pfam" id="PF00582"/>
    </source>
</evidence>
<dbReference type="PRINTS" id="PR01438">
    <property type="entry name" value="UNVRSLSTRESS"/>
</dbReference>
<dbReference type="SUPFAM" id="SSF52402">
    <property type="entry name" value="Adenine nucleotide alpha hydrolases-like"/>
    <property type="match status" value="2"/>
</dbReference>
<dbReference type="PANTHER" id="PTHR46268:SF6">
    <property type="entry name" value="UNIVERSAL STRESS PROTEIN UP12"/>
    <property type="match status" value="1"/>
</dbReference>
<organism evidence="3 4">
    <name type="scientific">Sungkyunkwania multivorans</name>
    <dbReference type="NCBI Taxonomy" id="1173618"/>
    <lineage>
        <taxon>Bacteria</taxon>
        <taxon>Pseudomonadati</taxon>
        <taxon>Bacteroidota</taxon>
        <taxon>Flavobacteriia</taxon>
        <taxon>Flavobacteriales</taxon>
        <taxon>Flavobacteriaceae</taxon>
        <taxon>Sungkyunkwania</taxon>
    </lineage>
</organism>
<protein>
    <submittedName>
        <fullName evidence="3">Universal stress protein</fullName>
    </submittedName>
</protein>
<dbReference type="InterPro" id="IPR006015">
    <property type="entry name" value="Universal_stress_UspA"/>
</dbReference>